<organism evidence="1 2">
    <name type="scientific">Aphidius gifuensis</name>
    <name type="common">Parasitoid wasp</name>
    <dbReference type="NCBI Taxonomy" id="684658"/>
    <lineage>
        <taxon>Eukaryota</taxon>
        <taxon>Metazoa</taxon>
        <taxon>Ecdysozoa</taxon>
        <taxon>Arthropoda</taxon>
        <taxon>Hexapoda</taxon>
        <taxon>Insecta</taxon>
        <taxon>Pterygota</taxon>
        <taxon>Neoptera</taxon>
        <taxon>Endopterygota</taxon>
        <taxon>Hymenoptera</taxon>
        <taxon>Apocrita</taxon>
        <taxon>Ichneumonoidea</taxon>
        <taxon>Braconidae</taxon>
        <taxon>Aphidiinae</taxon>
        <taxon>Aphidius</taxon>
    </lineage>
</organism>
<evidence type="ECO:0000313" key="2">
    <source>
        <dbReference type="Proteomes" id="UP000639338"/>
    </source>
</evidence>
<sequence length="72" mass="8524">MNEFTEVTQIFITLHDICNTHTLLLKYDIRPSENDEIHELLNDIKRSLEKEYNLKHDKPSELVVNDSIISKK</sequence>
<evidence type="ECO:0000313" key="1">
    <source>
        <dbReference type="EMBL" id="KAF7992477.1"/>
    </source>
</evidence>
<dbReference type="AlphaFoldDB" id="A0A835CQP8"/>
<proteinExistence type="predicted"/>
<reference evidence="1 2" key="1">
    <citation type="submission" date="2020-08" db="EMBL/GenBank/DDBJ databases">
        <title>Aphidius gifuensis genome sequencing and assembly.</title>
        <authorList>
            <person name="Du Z."/>
        </authorList>
    </citation>
    <scope>NUCLEOTIDE SEQUENCE [LARGE SCALE GENOMIC DNA]</scope>
    <source>
        <strain evidence="1">YNYX2018</strain>
        <tissue evidence="1">Adults</tissue>
    </source>
</reference>
<gene>
    <name evidence="1" type="ORF">HCN44_004821</name>
</gene>
<keyword evidence="2" id="KW-1185">Reference proteome</keyword>
<protein>
    <submittedName>
        <fullName evidence="1">Uncharacterized protein</fullName>
    </submittedName>
</protein>
<dbReference type="Proteomes" id="UP000639338">
    <property type="component" value="Unassembled WGS sequence"/>
</dbReference>
<comment type="caution">
    <text evidence="1">The sequence shown here is derived from an EMBL/GenBank/DDBJ whole genome shotgun (WGS) entry which is preliminary data.</text>
</comment>
<dbReference type="EMBL" id="JACMRX010000003">
    <property type="protein sequence ID" value="KAF7992477.1"/>
    <property type="molecule type" value="Genomic_DNA"/>
</dbReference>
<accession>A0A835CQP8</accession>
<name>A0A835CQP8_APHGI</name>